<dbReference type="Proteomes" id="UP000184471">
    <property type="component" value="Unassembled WGS sequence"/>
</dbReference>
<dbReference type="PANTHER" id="PTHR40469">
    <property type="entry name" value="SECRETED GLYCOSYL HYDROLASE"/>
    <property type="match status" value="1"/>
</dbReference>
<gene>
    <name evidence="2" type="ORF">SAMN05444351_1677</name>
</gene>
<dbReference type="OrthoDB" id="6402258at2"/>
<dbReference type="EMBL" id="FQVX01000002">
    <property type="protein sequence ID" value="SHG17708.1"/>
    <property type="molecule type" value="Genomic_DNA"/>
</dbReference>
<reference evidence="2 3" key="1">
    <citation type="submission" date="2016-11" db="EMBL/GenBank/DDBJ databases">
        <authorList>
            <person name="Jaros S."/>
            <person name="Januszkiewicz K."/>
            <person name="Wedrychowicz H."/>
        </authorList>
    </citation>
    <scope>NUCLEOTIDE SEQUENCE [LARGE SCALE GENOMIC DNA]</scope>
    <source>
        <strain evidence="2 3">DSM 45408</strain>
    </source>
</reference>
<dbReference type="Gene3D" id="3.40.50.880">
    <property type="match status" value="1"/>
</dbReference>
<dbReference type="RefSeq" id="WP_073419748.1">
    <property type="nucleotide sequence ID" value="NZ_FQVX01000002.1"/>
</dbReference>
<feature type="domain" description="ThuA-like" evidence="1">
    <location>
        <begin position="10"/>
        <end position="263"/>
    </location>
</feature>
<protein>
    <recommendedName>
        <fullName evidence="1">ThuA-like domain-containing protein</fullName>
    </recommendedName>
</protein>
<evidence type="ECO:0000313" key="3">
    <source>
        <dbReference type="Proteomes" id="UP000184471"/>
    </source>
</evidence>
<dbReference type="InterPro" id="IPR029062">
    <property type="entry name" value="Class_I_gatase-like"/>
</dbReference>
<evidence type="ECO:0000259" key="1">
    <source>
        <dbReference type="Pfam" id="PF06283"/>
    </source>
</evidence>
<name>A0A1M5HP91_9ACTN</name>
<dbReference type="AlphaFoldDB" id="A0A1M5HP91"/>
<dbReference type="PANTHER" id="PTHR40469:SF2">
    <property type="entry name" value="GALACTOSE-BINDING DOMAIN-LIKE SUPERFAMILY PROTEIN"/>
    <property type="match status" value="1"/>
</dbReference>
<dbReference type="STRING" id="1070870.SAMN05444351_1677"/>
<proteinExistence type="predicted"/>
<organism evidence="2 3">
    <name type="scientific">Geodermatophilus nigrescens</name>
    <dbReference type="NCBI Taxonomy" id="1070870"/>
    <lineage>
        <taxon>Bacteria</taxon>
        <taxon>Bacillati</taxon>
        <taxon>Actinomycetota</taxon>
        <taxon>Actinomycetes</taxon>
        <taxon>Geodermatophilales</taxon>
        <taxon>Geodermatophilaceae</taxon>
        <taxon>Geodermatophilus</taxon>
    </lineage>
</organism>
<dbReference type="InterPro" id="IPR029010">
    <property type="entry name" value="ThuA-like"/>
</dbReference>
<accession>A0A1M5HP91</accession>
<sequence length="307" mass="34562">MTEPTGKLDVLVATGRVSVEHDNEHRSFRLHTSMLTTLLESTGRFRVRVLEEFRGIGDELLDRFDVALVMYEGRDDYHSVAERLGETTEQALLRFVRERGRGVLWFHGSSVQEPEWGFPEEFDRMRGATLSRRTGLRPRPQAEVTVRFPEPRHPITEGLPAEWAVVNDDVLTGARMDPSATVLLTVFDDSETYRRAGWPNAHTPVDVPPGGIGELPGMDTDQPLAWVNEWGAGRSASIVLGHDWDTFRKVPFMTVLVRAVEWAATGEVTLGPPERTGAARWRVWPYYDGDTSRFDRSTPAAEAAARH</sequence>
<dbReference type="SUPFAM" id="SSF52317">
    <property type="entry name" value="Class I glutamine amidotransferase-like"/>
    <property type="match status" value="1"/>
</dbReference>
<keyword evidence="3" id="KW-1185">Reference proteome</keyword>
<evidence type="ECO:0000313" key="2">
    <source>
        <dbReference type="EMBL" id="SHG17708.1"/>
    </source>
</evidence>
<dbReference type="Pfam" id="PF06283">
    <property type="entry name" value="ThuA"/>
    <property type="match status" value="1"/>
</dbReference>